<dbReference type="InterPro" id="IPR039391">
    <property type="entry name" value="Phytocyanin-like"/>
</dbReference>
<dbReference type="Gene3D" id="2.60.40.420">
    <property type="entry name" value="Cupredoxins - blue copper proteins"/>
    <property type="match status" value="1"/>
</dbReference>
<dbReference type="Pfam" id="PF02298">
    <property type="entry name" value="Cu_bind_like"/>
    <property type="match status" value="1"/>
</dbReference>
<gene>
    <name evidence="4" type="ORF">HU200_042372</name>
</gene>
<feature type="compositionally biased region" description="Pro residues" evidence="2">
    <location>
        <begin position="567"/>
        <end position="577"/>
    </location>
</feature>
<name>A0A835EIF0_9POAL</name>
<evidence type="ECO:0000256" key="2">
    <source>
        <dbReference type="SAM" id="MobiDB-lite"/>
    </source>
</evidence>
<feature type="region of interest" description="Disordered" evidence="2">
    <location>
        <begin position="277"/>
        <end position="446"/>
    </location>
</feature>
<feature type="domain" description="Phytocyanin" evidence="3">
    <location>
        <begin position="42"/>
        <end position="136"/>
    </location>
</feature>
<dbReference type="InterPro" id="IPR008972">
    <property type="entry name" value="Cupredoxin"/>
</dbReference>
<dbReference type="SUPFAM" id="SSF49503">
    <property type="entry name" value="Cupredoxins"/>
    <property type="match status" value="1"/>
</dbReference>
<dbReference type="EMBL" id="JACEFO010002039">
    <property type="protein sequence ID" value="KAF8688247.1"/>
    <property type="molecule type" value="Genomic_DNA"/>
</dbReference>
<dbReference type="GO" id="GO:0005886">
    <property type="term" value="C:plasma membrane"/>
    <property type="evidence" value="ECO:0007669"/>
    <property type="project" value="TreeGrafter"/>
</dbReference>
<keyword evidence="1" id="KW-0175">Coiled coil</keyword>
<dbReference type="PANTHER" id="PTHR33021:SF424">
    <property type="entry name" value="BASIC BLUE PROTEIN"/>
    <property type="match status" value="1"/>
</dbReference>
<proteinExistence type="predicted"/>
<feature type="coiled-coil region" evidence="1">
    <location>
        <begin position="819"/>
        <end position="1008"/>
    </location>
</feature>
<feature type="compositionally biased region" description="Basic and acidic residues" evidence="2">
    <location>
        <begin position="421"/>
        <end position="431"/>
    </location>
</feature>
<dbReference type="InterPro" id="IPR003245">
    <property type="entry name" value="Phytocyanin_dom"/>
</dbReference>
<reference evidence="4" key="1">
    <citation type="submission" date="2020-07" db="EMBL/GenBank/DDBJ databases">
        <title>Genome sequence and genetic diversity analysis of an under-domesticated orphan crop, white fonio (Digitaria exilis).</title>
        <authorList>
            <person name="Bennetzen J.L."/>
            <person name="Chen S."/>
            <person name="Ma X."/>
            <person name="Wang X."/>
            <person name="Yssel A.E.J."/>
            <person name="Chaluvadi S.R."/>
            <person name="Johnson M."/>
            <person name="Gangashetty P."/>
            <person name="Hamidou F."/>
            <person name="Sanogo M.D."/>
            <person name="Zwaenepoel A."/>
            <person name="Wallace J."/>
            <person name="Van De Peer Y."/>
            <person name="Van Deynze A."/>
        </authorList>
    </citation>
    <scope>NUCLEOTIDE SEQUENCE</scope>
    <source>
        <tissue evidence="4">Leaves</tissue>
    </source>
</reference>
<evidence type="ECO:0000256" key="1">
    <source>
        <dbReference type="SAM" id="Coils"/>
    </source>
</evidence>
<accession>A0A835EIF0</accession>
<dbReference type="AlphaFoldDB" id="A0A835EIF0"/>
<sequence length="1102" mass="121566">MAKLGTNNQTGANSVHFLRPLSSTSIKVFMALICLMVFASRLQQTPGCGLFGVLGWPNYKPFKAGDELLFSYKNGTHNVVQVNTVAQYSMCELPRNATVWSSGKDHATLARGMSFFVCGIPGHCQKGMKIAQQPISSSRPKPASPFFSSLSRPSSLAHLLQLSLPLSQTRCAATAPPFLSRYARLGPFLGLFKAPFTQTPANPSSKARQHRHKPQLQPPPSLHHFAASPPPRAFFGPSGPFSRSFSLSLVRSISPHLHRPSFALDPLDEIPMSQSTLGIRNFDESPPRTTAGRRLPGEADGPSILSPEGDKETVLDRFGSPERDTLRPDGPPGLFSPLGLYTHKPPSTLSPEEQPCAPNWVAPEPRLSLEKKFEALSNSRNPETAQKHPQPPPILDPIHTKSPKIPMAGGEGSSRGKGSKRKAEAMKEVVTTEKAAPAGDMPIIEDPISDWPTSILKEKHIKALEADGFLPAQEISRWRSAHGHEYPTEDTEEITYEARRTLYVSLPPLDPTNTEEAALLARCVDPKVRDQDPDEPMVKLEPQVPEEPQSKLGATSRGAERSKRPAPTEPAAPPRPRTIPEERAKVSPQPRTSSSVGIAIGEIGTSLPQQSSSAQQPLSDEEILHNIFNPASAPFVRTTPIIEEPCPAGPSATEQEVEEEFTLGEPEIPMRPSTMEEPPVDHAAVEPEVAVPEEPRVVPETTLPEVQAAVPSHPPAPEGTQVEETVAEVLADIEQLVTQAVIEESELERPSQKQPRPGRKHNAQGGNKQKHQPKSRELKRSPENPGVLELKKGLFILDAEEDEQHIDRGLYHAERAVAYFKKELEREREDRKLQEAEDADMIRTLHLRTKELAAEKEDMKKKLATAKAELKGVQQQLSTTQSKMADWSNLANRQEEALKTLSADHESLKEELRVAVKQRKDADAQLIQVLEQQQKLAKDLEDAREEKNQLSRELVQAQGHLADKKVLDEKLEEATRRMSELEETLRLMKKSDDDLAEALNRISLLEKAANPVVKALVPEDPAAPLSFLERLKAMPRQLKAYIKRSSKACLVHVLAVVKSRYPEVDIGKLVEGVEPNCTESAFRDLKQEAEPVAEAIAQSLRL</sequence>
<dbReference type="OrthoDB" id="2331100at2759"/>
<feature type="region of interest" description="Disordered" evidence="2">
    <location>
        <begin position="741"/>
        <end position="786"/>
    </location>
</feature>
<dbReference type="PROSITE" id="PS51485">
    <property type="entry name" value="PHYTOCYANIN"/>
    <property type="match status" value="1"/>
</dbReference>
<dbReference type="Proteomes" id="UP000636709">
    <property type="component" value="Unassembled WGS sequence"/>
</dbReference>
<feature type="compositionally biased region" description="Basic and acidic residues" evidence="2">
    <location>
        <begin position="308"/>
        <end position="327"/>
    </location>
</feature>
<comment type="caution">
    <text evidence="4">The sequence shown here is derived from an EMBL/GenBank/DDBJ whole genome shotgun (WGS) entry which is preliminary data.</text>
</comment>
<evidence type="ECO:0000313" key="4">
    <source>
        <dbReference type="EMBL" id="KAF8688247.1"/>
    </source>
</evidence>
<feature type="compositionally biased region" description="Basic residues" evidence="2">
    <location>
        <begin position="756"/>
        <end position="773"/>
    </location>
</feature>
<evidence type="ECO:0000259" key="3">
    <source>
        <dbReference type="PROSITE" id="PS51485"/>
    </source>
</evidence>
<feature type="region of interest" description="Disordered" evidence="2">
    <location>
        <begin position="199"/>
        <end position="229"/>
    </location>
</feature>
<organism evidence="4 5">
    <name type="scientific">Digitaria exilis</name>
    <dbReference type="NCBI Taxonomy" id="1010633"/>
    <lineage>
        <taxon>Eukaryota</taxon>
        <taxon>Viridiplantae</taxon>
        <taxon>Streptophyta</taxon>
        <taxon>Embryophyta</taxon>
        <taxon>Tracheophyta</taxon>
        <taxon>Spermatophyta</taxon>
        <taxon>Magnoliopsida</taxon>
        <taxon>Liliopsida</taxon>
        <taxon>Poales</taxon>
        <taxon>Poaceae</taxon>
        <taxon>PACMAD clade</taxon>
        <taxon>Panicoideae</taxon>
        <taxon>Panicodae</taxon>
        <taxon>Paniceae</taxon>
        <taxon>Anthephorinae</taxon>
        <taxon>Digitaria</taxon>
    </lineage>
</organism>
<keyword evidence="5" id="KW-1185">Reference proteome</keyword>
<feature type="region of interest" description="Disordered" evidence="2">
    <location>
        <begin position="641"/>
        <end position="681"/>
    </location>
</feature>
<dbReference type="PANTHER" id="PTHR33021">
    <property type="entry name" value="BLUE COPPER PROTEIN"/>
    <property type="match status" value="1"/>
</dbReference>
<feature type="region of interest" description="Disordered" evidence="2">
    <location>
        <begin position="517"/>
        <end position="618"/>
    </location>
</feature>
<protein>
    <recommendedName>
        <fullName evidence="3">Phytocyanin domain-containing protein</fullName>
    </recommendedName>
</protein>
<feature type="compositionally biased region" description="Low complexity" evidence="2">
    <location>
        <begin position="606"/>
        <end position="618"/>
    </location>
</feature>
<dbReference type="GO" id="GO:0009055">
    <property type="term" value="F:electron transfer activity"/>
    <property type="evidence" value="ECO:0007669"/>
    <property type="project" value="InterPro"/>
</dbReference>
<evidence type="ECO:0000313" key="5">
    <source>
        <dbReference type="Proteomes" id="UP000636709"/>
    </source>
</evidence>